<feature type="chain" id="PRO_5029493624" evidence="9">
    <location>
        <begin position="21"/>
        <end position="88"/>
    </location>
</feature>
<evidence type="ECO:0000256" key="4">
    <source>
        <dbReference type="ARBA" id="ARBA00022989"/>
    </source>
</evidence>
<evidence type="ECO:0000256" key="7">
    <source>
        <dbReference type="PROSITE-ProRule" id="PRU00581"/>
    </source>
</evidence>
<name>A0A7L2B7V8_9GRUI</name>
<evidence type="ECO:0000256" key="5">
    <source>
        <dbReference type="ARBA" id="ARBA00023136"/>
    </source>
</evidence>
<dbReference type="PROSITE" id="PS51225">
    <property type="entry name" value="MARVEL"/>
    <property type="match status" value="1"/>
</dbReference>
<dbReference type="PANTHER" id="PTHR10306:SF9">
    <property type="entry name" value="SYNAPTOPHYSIN-LIKE PROTEIN 1"/>
    <property type="match status" value="1"/>
</dbReference>
<comment type="similarity">
    <text evidence="2">Belongs to the synaptophysin/synaptobrevin family.</text>
</comment>
<dbReference type="InterPro" id="IPR001285">
    <property type="entry name" value="Synaptophysin/porin"/>
</dbReference>
<keyword evidence="12" id="KW-1185">Reference proteome</keyword>
<feature type="domain" description="MARVEL" evidence="10">
    <location>
        <begin position="1"/>
        <end position="85"/>
    </location>
</feature>
<keyword evidence="9" id="KW-0732">Signal</keyword>
<sequence>DLAITVIIAFLWMVSTFAWAKALADIKVSTGASMIPGIESCKAPGTICRFISVTSMGTLNVSVLFGLLNMILWGGNVWFVYKDTNLHN</sequence>
<evidence type="ECO:0000259" key="10">
    <source>
        <dbReference type="PROSITE" id="PS51225"/>
    </source>
</evidence>
<keyword evidence="5 7" id="KW-0472">Membrane</keyword>
<evidence type="ECO:0000256" key="6">
    <source>
        <dbReference type="ARBA" id="ARBA00023180"/>
    </source>
</evidence>
<dbReference type="EMBL" id="VXBZ01011764">
    <property type="protein sequence ID" value="NXP55376.1"/>
    <property type="molecule type" value="Genomic_DNA"/>
</dbReference>
<evidence type="ECO:0000313" key="12">
    <source>
        <dbReference type="Proteomes" id="UP000590868"/>
    </source>
</evidence>
<accession>A0A7L2B7V8</accession>
<evidence type="ECO:0000256" key="9">
    <source>
        <dbReference type="SAM" id="SignalP"/>
    </source>
</evidence>
<reference evidence="11 12" key="1">
    <citation type="submission" date="2019-09" db="EMBL/GenBank/DDBJ databases">
        <title>Bird 10,000 Genomes (B10K) Project - Family phase.</title>
        <authorList>
            <person name="Zhang G."/>
        </authorList>
    </citation>
    <scope>NUCLEOTIDE SEQUENCE [LARGE SCALE GENOMIC DNA]</scope>
    <source>
        <strain evidence="11">B10K-DU-001-55</strain>
        <tissue evidence="11">Muscle</tissue>
    </source>
</reference>
<dbReference type="PANTHER" id="PTHR10306">
    <property type="entry name" value="SYNAPTOPHYSIN"/>
    <property type="match status" value="1"/>
</dbReference>
<dbReference type="GO" id="GO:0030672">
    <property type="term" value="C:synaptic vesicle membrane"/>
    <property type="evidence" value="ECO:0007669"/>
    <property type="project" value="TreeGrafter"/>
</dbReference>
<organism evidence="11 12">
    <name type="scientific">Heliornis fulica</name>
    <name type="common">sungrebe</name>
    <dbReference type="NCBI Taxonomy" id="54369"/>
    <lineage>
        <taxon>Eukaryota</taxon>
        <taxon>Metazoa</taxon>
        <taxon>Chordata</taxon>
        <taxon>Craniata</taxon>
        <taxon>Vertebrata</taxon>
        <taxon>Euteleostomi</taxon>
        <taxon>Archelosauria</taxon>
        <taxon>Archosauria</taxon>
        <taxon>Dinosauria</taxon>
        <taxon>Saurischia</taxon>
        <taxon>Theropoda</taxon>
        <taxon>Coelurosauria</taxon>
        <taxon>Aves</taxon>
        <taxon>Neognathae</taxon>
        <taxon>Neoaves</taxon>
        <taxon>Gruiformes</taxon>
        <taxon>Heliornithidae</taxon>
        <taxon>Heliornis</taxon>
    </lineage>
</organism>
<dbReference type="Proteomes" id="UP000590868">
    <property type="component" value="Unassembled WGS sequence"/>
</dbReference>
<dbReference type="InterPro" id="IPR008253">
    <property type="entry name" value="Marvel"/>
</dbReference>
<evidence type="ECO:0000256" key="3">
    <source>
        <dbReference type="ARBA" id="ARBA00022692"/>
    </source>
</evidence>
<feature type="non-terminal residue" evidence="11">
    <location>
        <position position="1"/>
    </location>
</feature>
<evidence type="ECO:0000256" key="8">
    <source>
        <dbReference type="SAM" id="Phobius"/>
    </source>
</evidence>
<gene>
    <name evidence="11" type="primary">Sypl1</name>
    <name evidence="11" type="ORF">HELFUL_R12448</name>
</gene>
<keyword evidence="4 8" id="KW-1133">Transmembrane helix</keyword>
<feature type="transmembrane region" description="Helical" evidence="8">
    <location>
        <begin position="59"/>
        <end position="81"/>
    </location>
</feature>
<feature type="non-terminal residue" evidence="11">
    <location>
        <position position="88"/>
    </location>
</feature>
<dbReference type="AlphaFoldDB" id="A0A7L2B7V8"/>
<proteinExistence type="inferred from homology"/>
<comment type="subcellular location">
    <subcellularLocation>
        <location evidence="1">Membrane</location>
        <topology evidence="1">Multi-pass membrane protein</topology>
    </subcellularLocation>
</comment>
<evidence type="ECO:0000256" key="1">
    <source>
        <dbReference type="ARBA" id="ARBA00004141"/>
    </source>
</evidence>
<keyword evidence="3 7" id="KW-0812">Transmembrane</keyword>
<keyword evidence="6" id="KW-0325">Glycoprotein</keyword>
<evidence type="ECO:0000313" key="11">
    <source>
        <dbReference type="EMBL" id="NXP55376.1"/>
    </source>
</evidence>
<evidence type="ECO:0000256" key="2">
    <source>
        <dbReference type="ARBA" id="ARBA00006476"/>
    </source>
</evidence>
<comment type="caution">
    <text evidence="11">The sequence shown here is derived from an EMBL/GenBank/DDBJ whole genome shotgun (WGS) entry which is preliminary data.</text>
</comment>
<feature type="signal peptide" evidence="9">
    <location>
        <begin position="1"/>
        <end position="20"/>
    </location>
</feature>
<protein>
    <submittedName>
        <fullName evidence="11">SYPL1 protein</fullName>
    </submittedName>
</protein>
<dbReference type="OrthoDB" id="10006326at2759"/>